<proteinExistence type="predicted"/>
<dbReference type="SUPFAM" id="SSF57756">
    <property type="entry name" value="Retrovirus zinc finger-like domains"/>
    <property type="match status" value="1"/>
</dbReference>
<dbReference type="SMART" id="SM00355">
    <property type="entry name" value="ZnF_C2H2"/>
    <property type="match status" value="2"/>
</dbReference>
<feature type="domain" description="CCHC-type" evidence="3">
    <location>
        <begin position="174"/>
        <end position="188"/>
    </location>
</feature>
<dbReference type="OrthoDB" id="3863715at2759"/>
<dbReference type="SMART" id="SM00343">
    <property type="entry name" value="ZnF_C2HC"/>
    <property type="match status" value="3"/>
</dbReference>
<dbReference type="PANTHER" id="PTHR22639">
    <property type="entry name" value="GAG-RELATED PROTEIN"/>
    <property type="match status" value="1"/>
</dbReference>
<keyword evidence="1" id="KW-0863">Zinc-finger</keyword>
<dbReference type="GO" id="GO:0003723">
    <property type="term" value="F:RNA binding"/>
    <property type="evidence" value="ECO:0007669"/>
    <property type="project" value="InterPro"/>
</dbReference>
<evidence type="ECO:0000313" key="4">
    <source>
        <dbReference type="EMBL" id="PIK45406.1"/>
    </source>
</evidence>
<dbReference type="AlphaFoldDB" id="A0A2G8KBM5"/>
<evidence type="ECO:0000313" key="5">
    <source>
        <dbReference type="Proteomes" id="UP000230750"/>
    </source>
</evidence>
<feature type="domain" description="C2H2-type" evidence="2">
    <location>
        <begin position="388"/>
        <end position="418"/>
    </location>
</feature>
<name>A0A2G8KBM5_STIJA</name>
<evidence type="ECO:0000259" key="3">
    <source>
        <dbReference type="PROSITE" id="PS50158"/>
    </source>
</evidence>
<feature type="domain" description="CCHC-type" evidence="3">
    <location>
        <begin position="157"/>
        <end position="170"/>
    </location>
</feature>
<reference evidence="4 5" key="1">
    <citation type="journal article" date="2017" name="PLoS Biol.">
        <title>The sea cucumber genome provides insights into morphological evolution and visceral regeneration.</title>
        <authorList>
            <person name="Zhang X."/>
            <person name="Sun L."/>
            <person name="Yuan J."/>
            <person name="Sun Y."/>
            <person name="Gao Y."/>
            <person name="Zhang L."/>
            <person name="Li S."/>
            <person name="Dai H."/>
            <person name="Hamel J.F."/>
            <person name="Liu C."/>
            <person name="Yu Y."/>
            <person name="Liu S."/>
            <person name="Lin W."/>
            <person name="Guo K."/>
            <person name="Jin S."/>
            <person name="Xu P."/>
            <person name="Storey K.B."/>
            <person name="Huan P."/>
            <person name="Zhang T."/>
            <person name="Zhou Y."/>
            <person name="Zhang J."/>
            <person name="Lin C."/>
            <person name="Li X."/>
            <person name="Xing L."/>
            <person name="Huo D."/>
            <person name="Sun M."/>
            <person name="Wang L."/>
            <person name="Mercier A."/>
            <person name="Li F."/>
            <person name="Yang H."/>
            <person name="Xiang J."/>
        </authorList>
    </citation>
    <scope>NUCLEOTIDE SEQUENCE [LARGE SCALE GENOMIC DNA]</scope>
    <source>
        <strain evidence="4">Shaxun</strain>
        <tissue evidence="4">Muscle</tissue>
    </source>
</reference>
<protein>
    <submittedName>
        <fullName evidence="4">Putative zinc finger CCHC domain-containing protein 3-like</fullName>
    </submittedName>
</protein>
<dbReference type="InterPro" id="IPR001878">
    <property type="entry name" value="Znf_CCHC"/>
</dbReference>
<sequence>MARHTRRDCSIQLQLSSGANVFEYLKSLSINPADHLTAVQALPGGKVDVTFLSEDVKRRFWPTISSSTNVTATSYADTVKVVSVLHVPHELNDNAVRFVLGKFGKVICGRFLTHRDYPSLYNGVRQYKMELTTDIPSSLNLGGRDCWVRYAGQPRTCLKCGKCGHEAKECDVTKCYKCLQFGHVVRNCTADQKCTTCGKPGHSFRNCPVSFSNKLKCSTAWIRGGAEVAEKQPIQECGVEKGCQSVTQEKTSLVSSDAIDDVTTSDDSTEVIPETPTDFTLSGMEGESVLQDLVSGQCWADSQPDTPAQEPELMDVQVDVHHTPATKHVKKGSDEDMSPFIEVRRGLKRPPSSPPRRSRSLPRFTPAVQRARDIVRASNVITEEKPWYECPSNGCSMKFRSFRDALCHLKDRHPGDKPQRFQCPLRMCATGCNSPSEWANHLATKHPDFVTQHDVHWFDTYFLLEV</sequence>
<dbReference type="Pfam" id="PF00098">
    <property type="entry name" value="zf-CCHC"/>
    <property type="match status" value="2"/>
</dbReference>
<dbReference type="PROSITE" id="PS50157">
    <property type="entry name" value="ZINC_FINGER_C2H2_2"/>
    <property type="match status" value="1"/>
</dbReference>
<dbReference type="PROSITE" id="PS50158">
    <property type="entry name" value="ZF_CCHC"/>
    <property type="match status" value="3"/>
</dbReference>
<dbReference type="InterPro" id="IPR013087">
    <property type="entry name" value="Znf_C2H2_type"/>
</dbReference>
<keyword evidence="1" id="KW-0479">Metal-binding</keyword>
<dbReference type="PROSITE" id="PS00028">
    <property type="entry name" value="ZINC_FINGER_C2H2_1"/>
    <property type="match status" value="1"/>
</dbReference>
<dbReference type="Proteomes" id="UP000230750">
    <property type="component" value="Unassembled WGS sequence"/>
</dbReference>
<evidence type="ECO:0000259" key="2">
    <source>
        <dbReference type="PROSITE" id="PS50157"/>
    </source>
</evidence>
<dbReference type="PANTHER" id="PTHR22639:SF3">
    <property type="entry name" value="ZINC FINGER CCHC DOMAIN-CONTAINING PROTEIN 3"/>
    <property type="match status" value="1"/>
</dbReference>
<dbReference type="InterPro" id="IPR042509">
    <property type="entry name" value="ZCCHC3"/>
</dbReference>
<organism evidence="4 5">
    <name type="scientific">Stichopus japonicus</name>
    <name type="common">Sea cucumber</name>
    <dbReference type="NCBI Taxonomy" id="307972"/>
    <lineage>
        <taxon>Eukaryota</taxon>
        <taxon>Metazoa</taxon>
        <taxon>Echinodermata</taxon>
        <taxon>Eleutherozoa</taxon>
        <taxon>Echinozoa</taxon>
        <taxon>Holothuroidea</taxon>
        <taxon>Aspidochirotacea</taxon>
        <taxon>Aspidochirotida</taxon>
        <taxon>Stichopodidae</taxon>
        <taxon>Apostichopus</taxon>
    </lineage>
</organism>
<accession>A0A2G8KBM5</accession>
<dbReference type="InterPro" id="IPR036875">
    <property type="entry name" value="Znf_CCHC_sf"/>
</dbReference>
<dbReference type="GO" id="GO:0008270">
    <property type="term" value="F:zinc ion binding"/>
    <property type="evidence" value="ECO:0007669"/>
    <property type="project" value="UniProtKB-KW"/>
</dbReference>
<dbReference type="EMBL" id="MRZV01000715">
    <property type="protein sequence ID" value="PIK45406.1"/>
    <property type="molecule type" value="Genomic_DNA"/>
</dbReference>
<feature type="domain" description="CCHC-type" evidence="3">
    <location>
        <begin position="193"/>
        <end position="208"/>
    </location>
</feature>
<dbReference type="Gene3D" id="4.10.60.10">
    <property type="entry name" value="Zinc finger, CCHC-type"/>
    <property type="match status" value="1"/>
</dbReference>
<keyword evidence="1" id="KW-0862">Zinc</keyword>
<dbReference type="GO" id="GO:0003690">
    <property type="term" value="F:double-stranded DNA binding"/>
    <property type="evidence" value="ECO:0007669"/>
    <property type="project" value="InterPro"/>
</dbReference>
<evidence type="ECO:0000256" key="1">
    <source>
        <dbReference type="PROSITE-ProRule" id="PRU00042"/>
    </source>
</evidence>
<keyword evidence="5" id="KW-1185">Reference proteome</keyword>
<dbReference type="GO" id="GO:0002218">
    <property type="term" value="P:activation of innate immune response"/>
    <property type="evidence" value="ECO:0007669"/>
    <property type="project" value="InterPro"/>
</dbReference>
<comment type="caution">
    <text evidence="4">The sequence shown here is derived from an EMBL/GenBank/DDBJ whole genome shotgun (WGS) entry which is preliminary data.</text>
</comment>
<gene>
    <name evidence="4" type="ORF">BSL78_17737</name>
</gene>